<dbReference type="InterPro" id="IPR016186">
    <property type="entry name" value="C-type_lectin-like/link_sf"/>
</dbReference>
<organism evidence="3">
    <name type="scientific">Acropora millepora</name>
    <name type="common">Staghorn coral</name>
    <name type="synonym">Heteropora millepora</name>
    <dbReference type="NCBI Taxonomy" id="45264"/>
    <lineage>
        <taxon>Eukaryota</taxon>
        <taxon>Metazoa</taxon>
        <taxon>Cnidaria</taxon>
        <taxon>Anthozoa</taxon>
        <taxon>Hexacorallia</taxon>
        <taxon>Scleractinia</taxon>
        <taxon>Astrocoeniina</taxon>
        <taxon>Acroporidae</taxon>
        <taxon>Acropora</taxon>
    </lineage>
</organism>
<evidence type="ECO:0000256" key="1">
    <source>
        <dbReference type="SAM" id="SignalP"/>
    </source>
</evidence>
<dbReference type="InterPro" id="IPR001304">
    <property type="entry name" value="C-type_lectin-like"/>
</dbReference>
<dbReference type="InterPro" id="IPR050111">
    <property type="entry name" value="C-type_lectin/snaclec_domain"/>
</dbReference>
<feature type="domain" description="C-type lectin" evidence="2">
    <location>
        <begin position="29"/>
        <end position="153"/>
    </location>
</feature>
<name>B7T141_ACRMI</name>
<dbReference type="SUPFAM" id="SSF56436">
    <property type="entry name" value="C-type lectin-like"/>
    <property type="match status" value="1"/>
</dbReference>
<feature type="chain" id="PRO_5002861727" description="C-type lectin domain-containing protein" evidence="1">
    <location>
        <begin position="19"/>
        <end position="166"/>
    </location>
</feature>
<dbReference type="CDD" id="cd00037">
    <property type="entry name" value="CLECT"/>
    <property type="match status" value="1"/>
</dbReference>
<reference evidence="3" key="1">
    <citation type="journal article" date="2008" name="BMC Genomics">
        <title>Microarray analysis identifies candidate genes for key roles in coral development.</title>
        <authorList>
            <person name="Grasso L.C."/>
            <person name="Maindonald J."/>
            <person name="Rudd S."/>
            <person name="Hayward D.C."/>
            <person name="Saint R."/>
            <person name="Miller D.J."/>
            <person name="Ball E.E."/>
        </authorList>
    </citation>
    <scope>NUCLEOTIDE SEQUENCE</scope>
</reference>
<dbReference type="RefSeq" id="XP_029194868.1">
    <property type="nucleotide sequence ID" value="XM_029339035.2"/>
</dbReference>
<dbReference type="GeneID" id="114960615"/>
<keyword evidence="1" id="KW-0732">Signal</keyword>
<evidence type="ECO:0000259" key="2">
    <source>
        <dbReference type="PROSITE" id="PS50041"/>
    </source>
</evidence>
<dbReference type="KEGG" id="amil:114960615"/>
<dbReference type="RefSeq" id="XP_029194867.1">
    <property type="nucleotide sequence ID" value="XM_029339034.2"/>
</dbReference>
<sequence>MKILVLVLLLAYFSPVNASLSCPEQWMLFDGFCYFASQNVKTWHAARADCLNSNADLVKITSQRENDFVLALARRDAPAVEQVWIGLMWHARGANFWWSDLSVPVYKNWAPHEPNGHANEPCGMMFTGKATDQRPETASGYWNDLKCNAEEAYNHWTCGFVCKKVP</sequence>
<dbReference type="AlphaFoldDB" id="B7T141"/>
<protein>
    <recommendedName>
        <fullName evidence="2">C-type lectin domain-containing protein</fullName>
    </recommendedName>
</protein>
<dbReference type="InterPro" id="IPR016187">
    <property type="entry name" value="CTDL_fold"/>
</dbReference>
<feature type="signal peptide" evidence="1">
    <location>
        <begin position="1"/>
        <end position="18"/>
    </location>
</feature>
<accession>B7T141</accession>
<evidence type="ECO:0000313" key="3">
    <source>
        <dbReference type="EMBL" id="ACJ64661.1"/>
    </source>
</evidence>
<dbReference type="PROSITE" id="PS50041">
    <property type="entry name" value="C_TYPE_LECTIN_2"/>
    <property type="match status" value="1"/>
</dbReference>
<proteinExistence type="evidence at transcript level"/>
<dbReference type="Gene3D" id="3.10.100.10">
    <property type="entry name" value="Mannose-Binding Protein A, subunit A"/>
    <property type="match status" value="1"/>
</dbReference>
<dbReference type="SMART" id="SM00034">
    <property type="entry name" value="CLECT"/>
    <property type="match status" value="1"/>
</dbReference>
<dbReference type="EMBL" id="EU863781">
    <property type="protein sequence ID" value="ACJ64661.1"/>
    <property type="molecule type" value="mRNA"/>
</dbReference>
<dbReference type="Pfam" id="PF00059">
    <property type="entry name" value="Lectin_C"/>
    <property type="match status" value="1"/>
</dbReference>
<dbReference type="PANTHER" id="PTHR22803">
    <property type="entry name" value="MANNOSE, PHOSPHOLIPASE, LECTIN RECEPTOR RELATED"/>
    <property type="match status" value="1"/>
</dbReference>
<dbReference type="PROSITE" id="PS51257">
    <property type="entry name" value="PROKAR_LIPOPROTEIN"/>
    <property type="match status" value="1"/>
</dbReference>
<dbReference type="OrthoDB" id="5945071at2759"/>